<keyword evidence="5 6" id="KW-0472">Membrane</keyword>
<evidence type="ECO:0000256" key="2">
    <source>
        <dbReference type="ARBA" id="ARBA00022475"/>
    </source>
</evidence>
<gene>
    <name evidence="7" type="ORF">CDL10_06465</name>
</gene>
<name>A0A2M9R5S0_9FLAO</name>
<proteinExistence type="predicted"/>
<dbReference type="EMBL" id="NIPO01000001">
    <property type="protein sequence ID" value="PJR04209.1"/>
    <property type="molecule type" value="Genomic_DNA"/>
</dbReference>
<evidence type="ECO:0000256" key="3">
    <source>
        <dbReference type="ARBA" id="ARBA00022692"/>
    </source>
</evidence>
<keyword evidence="4 6" id="KW-1133">Transmembrane helix</keyword>
<evidence type="ECO:0000313" key="8">
    <source>
        <dbReference type="Proteomes" id="UP000231960"/>
    </source>
</evidence>
<dbReference type="RefSeq" id="WP_100677772.1">
    <property type="nucleotide sequence ID" value="NZ_NIPO01000001.1"/>
</dbReference>
<keyword evidence="2" id="KW-1003">Cell membrane</keyword>
<organism evidence="7 8">
    <name type="scientific">Avrilella dinanensis</name>
    <dbReference type="NCBI Taxonomy" id="2008672"/>
    <lineage>
        <taxon>Bacteria</taxon>
        <taxon>Pseudomonadati</taxon>
        <taxon>Bacteroidota</taxon>
        <taxon>Flavobacteriia</taxon>
        <taxon>Flavobacteriales</taxon>
        <taxon>Flavobacteriaceae</taxon>
        <taxon>Avrilella</taxon>
    </lineage>
</organism>
<keyword evidence="3 6" id="KW-0812">Transmembrane</keyword>
<evidence type="ECO:0000313" key="7">
    <source>
        <dbReference type="EMBL" id="PJR04209.1"/>
    </source>
</evidence>
<evidence type="ECO:0000256" key="1">
    <source>
        <dbReference type="ARBA" id="ARBA00004651"/>
    </source>
</evidence>
<dbReference type="OrthoDB" id="981917at2"/>
<feature type="transmembrane region" description="Helical" evidence="6">
    <location>
        <begin position="12"/>
        <end position="33"/>
    </location>
</feature>
<comment type="caution">
    <text evidence="7">The sequence shown here is derived from an EMBL/GenBank/DDBJ whole genome shotgun (WGS) entry which is preliminary data.</text>
</comment>
<sequence length="123" mass="14400">MSAHTHESNTKRIWTVFGILSVLTIVEVALGIFKPDFLFHTKAGFWILHLSLLNWIFIILTIVKAYYIMWAFMHLEGEKKGFVWTIAGTMVFLIIYMTLLILDEGQYVYDVYNSPVAGYRWIF</sequence>
<reference evidence="7 8" key="1">
    <citation type="submission" date="2017-06" db="EMBL/GenBank/DDBJ databases">
        <title>Description of Avrilella dinanensis gen. nov. sp. nov.</title>
        <authorList>
            <person name="Leyer C."/>
            <person name="Sassi M."/>
            <person name="Minet J."/>
            <person name="Kayal S."/>
            <person name="Cattoir V."/>
        </authorList>
    </citation>
    <scope>NUCLEOTIDE SEQUENCE [LARGE SCALE GENOMIC DNA]</scope>
    <source>
        <strain evidence="7 8">UR159</strain>
    </source>
</reference>
<feature type="transmembrane region" description="Helical" evidence="6">
    <location>
        <begin position="45"/>
        <end position="69"/>
    </location>
</feature>
<comment type="subcellular location">
    <subcellularLocation>
        <location evidence="1">Cell membrane</location>
        <topology evidence="1">Multi-pass membrane protein</topology>
    </subcellularLocation>
</comment>
<dbReference type="Pfam" id="PF03626">
    <property type="entry name" value="COX4_pro"/>
    <property type="match status" value="1"/>
</dbReference>
<keyword evidence="8" id="KW-1185">Reference proteome</keyword>
<dbReference type="InterPro" id="IPR005171">
    <property type="entry name" value="Cyt_c_oxidase_su4_prok"/>
</dbReference>
<evidence type="ECO:0000256" key="6">
    <source>
        <dbReference type="SAM" id="Phobius"/>
    </source>
</evidence>
<dbReference type="AlphaFoldDB" id="A0A2M9R5S0"/>
<dbReference type="Proteomes" id="UP000231960">
    <property type="component" value="Unassembled WGS sequence"/>
</dbReference>
<dbReference type="GO" id="GO:0005886">
    <property type="term" value="C:plasma membrane"/>
    <property type="evidence" value="ECO:0007669"/>
    <property type="project" value="UniProtKB-SubCell"/>
</dbReference>
<feature type="transmembrane region" description="Helical" evidence="6">
    <location>
        <begin position="81"/>
        <end position="102"/>
    </location>
</feature>
<evidence type="ECO:0000256" key="5">
    <source>
        <dbReference type="ARBA" id="ARBA00023136"/>
    </source>
</evidence>
<accession>A0A2M9R5S0</accession>
<evidence type="ECO:0000256" key="4">
    <source>
        <dbReference type="ARBA" id="ARBA00022989"/>
    </source>
</evidence>
<protein>
    <submittedName>
        <fullName evidence="7">Cytochrome C oxidase subunit IV</fullName>
    </submittedName>
</protein>